<name>A0A0K6G1G2_9AGAM</name>
<accession>A0A0K6G1G2</accession>
<keyword evidence="1" id="KW-1133">Transmembrane helix</keyword>
<sequence>MPASGSIALVPHHYRPLPLKPMTSLPRVRSRFYVPEAAPLIGVVLCSLGMGIYLGQTTARRNDLKWRLRTQSWLRPSSRGTRWDDTNGLRETIQKELRNCIDNWNWVSMSLDQV</sequence>
<organism evidence="2 3">
    <name type="scientific">Rhizoctonia solani</name>
    <dbReference type="NCBI Taxonomy" id="456999"/>
    <lineage>
        <taxon>Eukaryota</taxon>
        <taxon>Fungi</taxon>
        <taxon>Dikarya</taxon>
        <taxon>Basidiomycota</taxon>
        <taxon>Agaricomycotina</taxon>
        <taxon>Agaricomycetes</taxon>
        <taxon>Cantharellales</taxon>
        <taxon>Ceratobasidiaceae</taxon>
        <taxon>Rhizoctonia</taxon>
    </lineage>
</organism>
<reference evidence="2 3" key="1">
    <citation type="submission" date="2015-07" db="EMBL/GenBank/DDBJ databases">
        <authorList>
            <person name="Noorani M."/>
        </authorList>
    </citation>
    <scope>NUCLEOTIDE SEQUENCE [LARGE SCALE GENOMIC DNA]</scope>
    <source>
        <strain evidence="2">BBA 69670</strain>
    </source>
</reference>
<keyword evidence="1" id="KW-0472">Membrane</keyword>
<evidence type="ECO:0000313" key="2">
    <source>
        <dbReference type="EMBL" id="CUA72097.1"/>
    </source>
</evidence>
<proteinExistence type="predicted"/>
<keyword evidence="1" id="KW-0812">Transmembrane</keyword>
<dbReference type="EMBL" id="CYGV01001285">
    <property type="protein sequence ID" value="CUA72097.1"/>
    <property type="molecule type" value="Genomic_DNA"/>
</dbReference>
<protein>
    <submittedName>
        <fullName evidence="2">Uncharacterized protein</fullName>
    </submittedName>
</protein>
<evidence type="ECO:0000256" key="1">
    <source>
        <dbReference type="SAM" id="Phobius"/>
    </source>
</evidence>
<evidence type="ECO:0000313" key="3">
    <source>
        <dbReference type="Proteomes" id="UP000044841"/>
    </source>
</evidence>
<dbReference type="Proteomes" id="UP000044841">
    <property type="component" value="Unassembled WGS sequence"/>
</dbReference>
<keyword evidence="3" id="KW-1185">Reference proteome</keyword>
<feature type="transmembrane region" description="Helical" evidence="1">
    <location>
        <begin position="37"/>
        <end position="55"/>
    </location>
</feature>
<dbReference type="AlphaFoldDB" id="A0A0K6G1G2"/>
<gene>
    <name evidence="2" type="ORF">RSOLAG22IIIB_10074</name>
</gene>